<keyword evidence="2" id="KW-0472">Membrane</keyword>
<feature type="transmembrane region" description="Helical" evidence="2">
    <location>
        <begin position="60"/>
        <end position="78"/>
    </location>
</feature>
<feature type="compositionally biased region" description="Basic and acidic residues" evidence="1">
    <location>
        <begin position="1"/>
        <end position="13"/>
    </location>
</feature>
<evidence type="ECO:0000313" key="4">
    <source>
        <dbReference type="Proteomes" id="UP000829116"/>
    </source>
</evidence>
<dbReference type="InterPro" id="IPR043605">
    <property type="entry name" value="DUF883_C"/>
</dbReference>
<dbReference type="EMBL" id="CP093245">
    <property type="protein sequence ID" value="UNH31591.1"/>
    <property type="molecule type" value="Genomic_DNA"/>
</dbReference>
<keyword evidence="2" id="KW-1133">Transmembrane helix</keyword>
<organism evidence="3 4">
    <name type="scientific">Moellerella wisconsensis</name>
    <dbReference type="NCBI Taxonomy" id="158849"/>
    <lineage>
        <taxon>Bacteria</taxon>
        <taxon>Pseudomonadati</taxon>
        <taxon>Pseudomonadota</taxon>
        <taxon>Gammaproteobacteria</taxon>
        <taxon>Enterobacterales</taxon>
        <taxon>Morganellaceae</taxon>
        <taxon>Moellerella</taxon>
    </lineage>
</organism>
<dbReference type="Proteomes" id="UP000829116">
    <property type="component" value="Chromosome"/>
</dbReference>
<reference evidence="3" key="1">
    <citation type="submission" date="2022-03" db="EMBL/GenBank/DDBJ databases">
        <title>ESBL-producing Moellerella wisconsensis and Escherichia marmotae isolated from wild game meat.</title>
        <authorList>
            <person name="Biggel M."/>
        </authorList>
    </citation>
    <scope>NUCLEOTIDE SEQUENCE</scope>
    <source>
        <strain evidence="3">W51</strain>
    </source>
</reference>
<feature type="region of interest" description="Disordered" evidence="1">
    <location>
        <begin position="1"/>
        <end position="30"/>
    </location>
</feature>
<dbReference type="GeneID" id="79716464"/>
<dbReference type="Pfam" id="PF19029">
    <property type="entry name" value="DUF883_C"/>
    <property type="match status" value="1"/>
</dbReference>
<dbReference type="AlphaFoldDB" id="A0A9Q8Q433"/>
<name>A0A9Q8Q433_9GAMM</name>
<gene>
    <name evidence="3" type="ORF">MNY72_04660</name>
</gene>
<evidence type="ECO:0000256" key="1">
    <source>
        <dbReference type="SAM" id="MobiDB-lite"/>
    </source>
</evidence>
<sequence length="80" mass="8399">MGLFEKAEDKSKEAVGTSQQKFGQAVDSPEHEAKGAVKKYTAQGCDILHDSVDTIKANPVATVAVAAGIGFVFGYLLGKK</sequence>
<accession>A0A9Q8Q433</accession>
<dbReference type="RefSeq" id="WP_047256833.1">
    <property type="nucleotide sequence ID" value="NZ_CAWMFK010000037.1"/>
</dbReference>
<protein>
    <submittedName>
        <fullName evidence="3">DUF883 family protein</fullName>
    </submittedName>
</protein>
<evidence type="ECO:0000313" key="3">
    <source>
        <dbReference type="EMBL" id="UNH31591.1"/>
    </source>
</evidence>
<evidence type="ECO:0000256" key="2">
    <source>
        <dbReference type="SAM" id="Phobius"/>
    </source>
</evidence>
<keyword evidence="2" id="KW-0812">Transmembrane</keyword>
<proteinExistence type="predicted"/>